<dbReference type="EMBL" id="CADDTS010000004">
    <property type="protein sequence ID" value="CAB1207611.1"/>
    <property type="molecule type" value="Genomic_DNA"/>
</dbReference>
<evidence type="ECO:0000313" key="1">
    <source>
        <dbReference type="EMBL" id="CAB1207611.1"/>
    </source>
</evidence>
<organism evidence="1 2">
    <name type="scientific">Acinetobacter bouvetii</name>
    <dbReference type="NCBI Taxonomy" id="202951"/>
    <lineage>
        <taxon>Bacteria</taxon>
        <taxon>Pseudomonadati</taxon>
        <taxon>Pseudomonadota</taxon>
        <taxon>Gammaproteobacteria</taxon>
        <taxon>Moraxellales</taxon>
        <taxon>Moraxellaceae</taxon>
        <taxon>Acinetobacter</taxon>
    </lineage>
</organism>
<protein>
    <submittedName>
        <fullName evidence="1">Uncharacterized protein</fullName>
    </submittedName>
</protein>
<name>A0A811G7R2_9GAMM</name>
<comment type="caution">
    <text evidence="1">The sequence shown here is derived from an EMBL/GenBank/DDBJ whole genome shotgun (WGS) entry which is preliminary data.</text>
</comment>
<evidence type="ECO:0000313" key="2">
    <source>
        <dbReference type="Proteomes" id="UP000489961"/>
    </source>
</evidence>
<dbReference type="Proteomes" id="UP000489961">
    <property type="component" value="Unassembled WGS sequence"/>
</dbReference>
<sequence length="249" mass="28615">MSKLFNVPAVLIGEVLTLEGKHYDFFRKIFDRVCTLSTRQAKDSETTRQGFEEVLKLEHVPHDDSHIKALINNFKSCSPEGYSSAFLFHFYALNTLDAAYKYCCQEEAEAKGKNSLHTLIFGPDTHNHLVDVIDYLADLEEISTTHLTDKTVKHFIDKAVEKAKKEATQKATHEARQGQSKGGKVKAEIEAKRLEPAKEKLREIWDKDNWTSKGRGKYSDFAKYITYNDMVDGVDYDFIRTYISKYDKL</sequence>
<gene>
    <name evidence="1" type="ORF">SFB21_0193</name>
</gene>
<proteinExistence type="predicted"/>
<accession>A0A811G7R2</accession>
<dbReference type="RefSeq" id="WP_174558206.1">
    <property type="nucleotide sequence ID" value="NZ_CADDTS010000004.1"/>
</dbReference>
<dbReference type="AlphaFoldDB" id="A0A811G7R2"/>
<reference evidence="1 2" key="1">
    <citation type="submission" date="2020-02" db="EMBL/GenBank/DDBJ databases">
        <authorList>
            <person name="Chaudhuri R."/>
        </authorList>
    </citation>
    <scope>NUCLEOTIDE SEQUENCE [LARGE SCALE GENOMIC DNA]</scope>
    <source>
        <strain evidence="1">SFB21</strain>
    </source>
</reference>